<dbReference type="GO" id="GO:0035556">
    <property type="term" value="P:intracellular signal transduction"/>
    <property type="evidence" value="ECO:0007669"/>
    <property type="project" value="TreeGrafter"/>
</dbReference>
<keyword evidence="12" id="KW-1185">Reference proteome</keyword>
<comment type="cofactor">
    <cofactor evidence="1">
        <name>Mg(2+)</name>
        <dbReference type="ChEBI" id="CHEBI:18420"/>
    </cofactor>
</comment>
<dbReference type="InterPro" id="IPR008271">
    <property type="entry name" value="Ser/Thr_kinase_AS"/>
</dbReference>
<dbReference type="GO" id="GO:0000287">
    <property type="term" value="F:magnesium ion binding"/>
    <property type="evidence" value="ECO:0007669"/>
    <property type="project" value="UniProtKB-ARBA"/>
</dbReference>
<dbReference type="Gene3D" id="1.10.510.10">
    <property type="entry name" value="Transferase(Phosphotransferase) domain 1"/>
    <property type="match status" value="1"/>
</dbReference>
<dbReference type="SUPFAM" id="SSF56112">
    <property type="entry name" value="Protein kinase-like (PK-like)"/>
    <property type="match status" value="1"/>
</dbReference>
<keyword evidence="2" id="KW-0217">Developmental protein</keyword>
<evidence type="ECO:0000256" key="8">
    <source>
        <dbReference type="ARBA" id="ARBA00022842"/>
    </source>
</evidence>
<keyword evidence="7" id="KW-0067">ATP-binding</keyword>
<dbReference type="SMART" id="SM00220">
    <property type="entry name" value="S_TKc"/>
    <property type="match status" value="1"/>
</dbReference>
<evidence type="ECO:0000313" key="13">
    <source>
        <dbReference type="WBParaSite" id="PSU_v2.g5979.t1"/>
    </source>
</evidence>
<name>A0A914Z0U3_9BILA</name>
<dbReference type="InterPro" id="IPR011009">
    <property type="entry name" value="Kinase-like_dom_sf"/>
</dbReference>
<evidence type="ECO:0000256" key="4">
    <source>
        <dbReference type="ARBA" id="ARBA00022723"/>
    </source>
</evidence>
<dbReference type="WBParaSite" id="PSU_v2.g5979.t1">
    <property type="protein sequence ID" value="PSU_v2.g5979.t1"/>
    <property type="gene ID" value="PSU_v2.g5979"/>
</dbReference>
<dbReference type="GO" id="GO:0005524">
    <property type="term" value="F:ATP binding"/>
    <property type="evidence" value="ECO:0007669"/>
    <property type="project" value="UniProtKB-KW"/>
</dbReference>
<evidence type="ECO:0000256" key="7">
    <source>
        <dbReference type="ARBA" id="ARBA00022840"/>
    </source>
</evidence>
<evidence type="ECO:0000256" key="3">
    <source>
        <dbReference type="ARBA" id="ARBA00022553"/>
    </source>
</evidence>
<dbReference type="PROSITE" id="PS00108">
    <property type="entry name" value="PROTEIN_KINASE_ST"/>
    <property type="match status" value="1"/>
</dbReference>
<dbReference type="Proteomes" id="UP000887577">
    <property type="component" value="Unplaced"/>
</dbReference>
<evidence type="ECO:0000256" key="10">
    <source>
        <dbReference type="ARBA" id="ARBA00022871"/>
    </source>
</evidence>
<keyword evidence="9" id="KW-0832">Ubl conjugation</keyword>
<reference evidence="13" key="1">
    <citation type="submission" date="2022-11" db="UniProtKB">
        <authorList>
            <consortium name="WormBaseParasite"/>
        </authorList>
    </citation>
    <scope>IDENTIFICATION</scope>
</reference>
<dbReference type="AlphaFoldDB" id="A0A914Z0U3"/>
<evidence type="ECO:0000259" key="11">
    <source>
        <dbReference type="PROSITE" id="PS50011"/>
    </source>
</evidence>
<evidence type="ECO:0000256" key="9">
    <source>
        <dbReference type="ARBA" id="ARBA00022843"/>
    </source>
</evidence>
<keyword evidence="3" id="KW-0597">Phosphoprotein</keyword>
<evidence type="ECO:0000256" key="1">
    <source>
        <dbReference type="ARBA" id="ARBA00001946"/>
    </source>
</evidence>
<protein>
    <submittedName>
        <fullName evidence="13">Protein kinase domain-containing protein</fullName>
    </submittedName>
</protein>
<dbReference type="GO" id="GO:0000226">
    <property type="term" value="P:microtubule cytoskeleton organization"/>
    <property type="evidence" value="ECO:0007669"/>
    <property type="project" value="TreeGrafter"/>
</dbReference>
<dbReference type="Pfam" id="PF00069">
    <property type="entry name" value="Pkinase"/>
    <property type="match status" value="1"/>
</dbReference>
<dbReference type="GO" id="GO:0007283">
    <property type="term" value="P:spermatogenesis"/>
    <property type="evidence" value="ECO:0007669"/>
    <property type="project" value="UniProtKB-KW"/>
</dbReference>
<keyword evidence="6" id="KW-0221">Differentiation</keyword>
<organism evidence="12 13">
    <name type="scientific">Panagrolaimus superbus</name>
    <dbReference type="NCBI Taxonomy" id="310955"/>
    <lineage>
        <taxon>Eukaryota</taxon>
        <taxon>Metazoa</taxon>
        <taxon>Ecdysozoa</taxon>
        <taxon>Nematoda</taxon>
        <taxon>Chromadorea</taxon>
        <taxon>Rhabditida</taxon>
        <taxon>Tylenchina</taxon>
        <taxon>Panagrolaimomorpha</taxon>
        <taxon>Panagrolaimoidea</taxon>
        <taxon>Panagrolaimidae</taxon>
        <taxon>Panagrolaimus</taxon>
    </lineage>
</organism>
<keyword evidence="5" id="KW-0547">Nucleotide-binding</keyword>
<dbReference type="GO" id="GO:0005737">
    <property type="term" value="C:cytoplasm"/>
    <property type="evidence" value="ECO:0007669"/>
    <property type="project" value="TreeGrafter"/>
</dbReference>
<evidence type="ECO:0000256" key="5">
    <source>
        <dbReference type="ARBA" id="ARBA00022741"/>
    </source>
</evidence>
<dbReference type="InterPro" id="IPR000719">
    <property type="entry name" value="Prot_kinase_dom"/>
</dbReference>
<keyword evidence="4" id="KW-0479">Metal-binding</keyword>
<feature type="domain" description="Protein kinase" evidence="11">
    <location>
        <begin position="1"/>
        <end position="171"/>
    </location>
</feature>
<proteinExistence type="predicted"/>
<keyword evidence="10" id="KW-0744">Spermatogenesis</keyword>
<dbReference type="PANTHER" id="PTHR24346">
    <property type="entry name" value="MAP/MICROTUBULE AFFINITY-REGULATING KINASE"/>
    <property type="match status" value="1"/>
</dbReference>
<evidence type="ECO:0000256" key="6">
    <source>
        <dbReference type="ARBA" id="ARBA00022782"/>
    </source>
</evidence>
<accession>A0A914Z0U3</accession>
<dbReference type="PANTHER" id="PTHR24346:SF102">
    <property type="entry name" value="TESTIS-SPECIFIC SERINE_THREONINE-PROTEIN KINASE 1"/>
    <property type="match status" value="1"/>
</dbReference>
<evidence type="ECO:0000313" key="12">
    <source>
        <dbReference type="Proteomes" id="UP000887577"/>
    </source>
</evidence>
<evidence type="ECO:0000256" key="2">
    <source>
        <dbReference type="ARBA" id="ARBA00022473"/>
    </source>
</evidence>
<dbReference type="GO" id="GO:0050321">
    <property type="term" value="F:tau-protein kinase activity"/>
    <property type="evidence" value="ECO:0007669"/>
    <property type="project" value="TreeGrafter"/>
</dbReference>
<dbReference type="GO" id="GO:0030154">
    <property type="term" value="P:cell differentiation"/>
    <property type="evidence" value="ECO:0007669"/>
    <property type="project" value="UniProtKB-KW"/>
</dbReference>
<keyword evidence="8" id="KW-0460">Magnesium</keyword>
<sequence length="194" mass="22805">MYLSYIQRNGALSDSHGRRWMRAVLDAVQYLHRNNIAHRDIKAENILISRRQNIKIADFGFVCESPDNFYSRTYCGSRAYSSPEVLTGIRYDVFKNDIWSLGVLCFVSMTNTMPYREESNNNAAIVEQQRRKQYRWPSYVSHDCRQSIDSMMAFYQGERPTAKEAKKLPFFEHVINQSQQRSSHEEMEGVEFYA</sequence>
<dbReference type="PROSITE" id="PS50011">
    <property type="entry name" value="PROTEIN_KINASE_DOM"/>
    <property type="match status" value="1"/>
</dbReference>